<evidence type="ECO:0000313" key="8">
    <source>
        <dbReference type="Proteomes" id="UP001222027"/>
    </source>
</evidence>
<dbReference type="InterPro" id="IPR020103">
    <property type="entry name" value="PsdUridine_synth_cat_dom_sf"/>
</dbReference>
<dbReference type="PROSITE" id="PS50889">
    <property type="entry name" value="S4"/>
    <property type="match status" value="1"/>
</dbReference>
<dbReference type="Gene3D" id="3.30.2350.10">
    <property type="entry name" value="Pseudouridine synthase"/>
    <property type="match status" value="2"/>
</dbReference>
<proteinExistence type="inferred from homology"/>
<keyword evidence="3" id="KW-0413">Isomerase</keyword>
<accession>A0AAV8RRJ2</accession>
<feature type="domain" description="RNA-binding S4" evidence="6">
    <location>
        <begin position="70"/>
        <end position="128"/>
    </location>
</feature>
<evidence type="ECO:0000256" key="1">
    <source>
        <dbReference type="ARBA" id="ARBA00000073"/>
    </source>
</evidence>
<dbReference type="Pfam" id="PF01479">
    <property type="entry name" value="S4"/>
    <property type="match status" value="1"/>
</dbReference>
<dbReference type="PANTHER" id="PTHR21600:SF87">
    <property type="entry name" value="RNA PSEUDOURIDYLATE SYNTHASE DOMAIN-CONTAINING PROTEIN 1"/>
    <property type="match status" value="1"/>
</dbReference>
<evidence type="ECO:0000256" key="2">
    <source>
        <dbReference type="ARBA" id="ARBA00010876"/>
    </source>
</evidence>
<comment type="caution">
    <text evidence="7">The sequence shown here is derived from an EMBL/GenBank/DDBJ whole genome shotgun (WGS) entry which is preliminary data.</text>
</comment>
<evidence type="ECO:0000256" key="4">
    <source>
        <dbReference type="PROSITE-ProRule" id="PRU00182"/>
    </source>
</evidence>
<organism evidence="7 8">
    <name type="scientific">Ensete ventricosum</name>
    <name type="common">Abyssinian banana</name>
    <name type="synonym">Musa ensete</name>
    <dbReference type="NCBI Taxonomy" id="4639"/>
    <lineage>
        <taxon>Eukaryota</taxon>
        <taxon>Viridiplantae</taxon>
        <taxon>Streptophyta</taxon>
        <taxon>Embryophyta</taxon>
        <taxon>Tracheophyta</taxon>
        <taxon>Spermatophyta</taxon>
        <taxon>Magnoliopsida</taxon>
        <taxon>Liliopsida</taxon>
        <taxon>Zingiberales</taxon>
        <taxon>Musaceae</taxon>
        <taxon>Ensete</taxon>
    </lineage>
</organism>
<gene>
    <name evidence="7" type="ORF">OPV22_000332</name>
</gene>
<evidence type="ECO:0000259" key="6">
    <source>
        <dbReference type="SMART" id="SM00363"/>
    </source>
</evidence>
<protein>
    <recommendedName>
        <fullName evidence="6">RNA-binding S4 domain-containing protein</fullName>
    </recommendedName>
</protein>
<dbReference type="Gene3D" id="3.10.290.10">
    <property type="entry name" value="RNA-binding S4 domain"/>
    <property type="match status" value="1"/>
</dbReference>
<dbReference type="InterPro" id="IPR002942">
    <property type="entry name" value="S4_RNA-bd"/>
</dbReference>
<dbReference type="EMBL" id="JAQQAF010000001">
    <property type="protein sequence ID" value="KAJ8509898.1"/>
    <property type="molecule type" value="Genomic_DNA"/>
</dbReference>
<dbReference type="SMART" id="SM00363">
    <property type="entry name" value="S4"/>
    <property type="match status" value="1"/>
</dbReference>
<dbReference type="InterPro" id="IPR050188">
    <property type="entry name" value="RluA_PseudoU_synthase"/>
</dbReference>
<comment type="catalytic activity">
    <reaction evidence="1">
        <text>a uridine in RNA = a pseudouridine in RNA</text>
        <dbReference type="Rhea" id="RHEA:48348"/>
        <dbReference type="Rhea" id="RHEA-COMP:12068"/>
        <dbReference type="Rhea" id="RHEA-COMP:12069"/>
        <dbReference type="ChEBI" id="CHEBI:65314"/>
        <dbReference type="ChEBI" id="CHEBI:65315"/>
    </reaction>
</comment>
<reference evidence="7 8" key="1">
    <citation type="submission" date="2022-12" db="EMBL/GenBank/DDBJ databases">
        <title>Chromosome-scale assembly of the Ensete ventricosum genome.</title>
        <authorList>
            <person name="Dussert Y."/>
            <person name="Stocks J."/>
            <person name="Wendawek A."/>
            <person name="Woldeyes F."/>
            <person name="Nichols R.A."/>
            <person name="Borrell J.S."/>
        </authorList>
    </citation>
    <scope>NUCLEOTIDE SEQUENCE [LARGE SCALE GENOMIC DNA]</scope>
    <source>
        <strain evidence="8">cv. Maze</strain>
        <tissue evidence="7">Seeds</tissue>
    </source>
</reference>
<dbReference type="Proteomes" id="UP001222027">
    <property type="component" value="Unassembled WGS sequence"/>
</dbReference>
<evidence type="ECO:0000256" key="5">
    <source>
        <dbReference type="SAM" id="MobiDB-lite"/>
    </source>
</evidence>
<dbReference type="GO" id="GO:0003723">
    <property type="term" value="F:RNA binding"/>
    <property type="evidence" value="ECO:0007669"/>
    <property type="project" value="UniProtKB-KW"/>
</dbReference>
<dbReference type="SUPFAM" id="SSF55174">
    <property type="entry name" value="Alpha-L RNA-binding motif"/>
    <property type="match status" value="1"/>
</dbReference>
<dbReference type="PROSITE" id="PS01129">
    <property type="entry name" value="PSI_RLU"/>
    <property type="match status" value="1"/>
</dbReference>
<dbReference type="CDD" id="cd02869">
    <property type="entry name" value="PseudoU_synth_RluA_like"/>
    <property type="match status" value="1"/>
</dbReference>
<dbReference type="InterPro" id="IPR006145">
    <property type="entry name" value="PsdUridine_synth_RsuA/RluA"/>
</dbReference>
<dbReference type="PANTHER" id="PTHR21600">
    <property type="entry name" value="MITOCHONDRIAL RNA PSEUDOURIDINE SYNTHASE"/>
    <property type="match status" value="1"/>
</dbReference>
<dbReference type="AlphaFoldDB" id="A0AAV8RRJ2"/>
<keyword evidence="4" id="KW-0694">RNA-binding</keyword>
<dbReference type="InterPro" id="IPR006224">
    <property type="entry name" value="PsdUridine_synth_RluA-like_CS"/>
</dbReference>
<dbReference type="InterPro" id="IPR036986">
    <property type="entry name" value="S4_RNA-bd_sf"/>
</dbReference>
<dbReference type="GO" id="GO:0009982">
    <property type="term" value="F:pseudouridine synthase activity"/>
    <property type="evidence" value="ECO:0007669"/>
    <property type="project" value="InterPro"/>
</dbReference>
<sequence length="433" mass="47859">MLPAAASSSSFSSLNLLRRNPNRSRVSPRTLQCSSSPDLDPESPPPRGEIRANHAGVRLEERVEVRTEKTRIDSWISSRIRGVSRARIQSSIRSGLVAVNGRTVNKVSHIIKGGDMVSCMISKLQPLKAEPEDMPLDIVYEDEHVLVVNKPAHMVVHPAPGNANGTLVNAILHHCRLPTTAFVTNIQTSDTGECSESSDSDIEDCVDQCSMEEVDVENYEALVRPGIVHRLDKGTSGLLVVAKDDHSHAHLAEQFKKHTIHRVYMSLTTGVPNPNYGRIEVPIARDSNNRIRMVAVSGLNNSRHARYAASRYKVIDDFMGGGAALVQWRLETGRTHQIRAHAKYLGIPLLGDDAYGGTKDMALSLLRPRTPPTYHGHLSNIISKLQRPCLHAFSIGFEHPYTGEFLQFSRPPPDDFSKVLDQLRSISDCCAKI</sequence>
<keyword evidence="8" id="KW-1185">Reference proteome</keyword>
<dbReference type="Pfam" id="PF00849">
    <property type="entry name" value="PseudoU_synth_2"/>
    <property type="match status" value="1"/>
</dbReference>
<evidence type="ECO:0000256" key="3">
    <source>
        <dbReference type="ARBA" id="ARBA00023235"/>
    </source>
</evidence>
<dbReference type="GO" id="GO:0000455">
    <property type="term" value="P:enzyme-directed rRNA pseudouridine synthesis"/>
    <property type="evidence" value="ECO:0007669"/>
    <property type="project" value="TreeGrafter"/>
</dbReference>
<evidence type="ECO:0000313" key="7">
    <source>
        <dbReference type="EMBL" id="KAJ8509898.1"/>
    </source>
</evidence>
<comment type="similarity">
    <text evidence="2">Belongs to the pseudouridine synthase RluA family.</text>
</comment>
<name>A0AAV8RRJ2_ENSVE</name>
<dbReference type="CDD" id="cd00165">
    <property type="entry name" value="S4"/>
    <property type="match status" value="1"/>
</dbReference>
<feature type="compositionally biased region" description="Low complexity" evidence="5">
    <location>
        <begin position="1"/>
        <end position="38"/>
    </location>
</feature>
<feature type="region of interest" description="Disordered" evidence="5">
    <location>
        <begin position="1"/>
        <end position="55"/>
    </location>
</feature>
<dbReference type="SUPFAM" id="SSF55120">
    <property type="entry name" value="Pseudouridine synthase"/>
    <property type="match status" value="1"/>
</dbReference>